<feature type="domain" description="Glycosyltransferase 2-like" evidence="6">
    <location>
        <begin position="6"/>
        <end position="137"/>
    </location>
</feature>
<keyword evidence="2" id="KW-1003">Cell membrane</keyword>
<dbReference type="SUPFAM" id="SSF53448">
    <property type="entry name" value="Nucleotide-diphospho-sugar transferases"/>
    <property type="match status" value="1"/>
</dbReference>
<dbReference type="InterPro" id="IPR029044">
    <property type="entry name" value="Nucleotide-diphossugar_trans"/>
</dbReference>
<dbReference type="PANTHER" id="PTHR43646:SF2">
    <property type="entry name" value="GLYCOSYLTRANSFERASE 2-LIKE DOMAIN-CONTAINING PROTEIN"/>
    <property type="match status" value="1"/>
</dbReference>
<keyword evidence="3" id="KW-0328">Glycosyltransferase</keyword>
<dbReference type="Pfam" id="PF00535">
    <property type="entry name" value="Glycos_transf_2"/>
    <property type="match status" value="1"/>
</dbReference>
<accession>A0A6L6WIU7</accession>
<dbReference type="InterPro" id="IPR001173">
    <property type="entry name" value="Glyco_trans_2-like"/>
</dbReference>
<evidence type="ECO:0000256" key="1">
    <source>
        <dbReference type="ARBA" id="ARBA00004236"/>
    </source>
</evidence>
<organism evidence="7 8">
    <name type="scientific">Parasedimentitalea huanghaiensis</name>
    <dbReference type="NCBI Taxonomy" id="2682100"/>
    <lineage>
        <taxon>Bacteria</taxon>
        <taxon>Pseudomonadati</taxon>
        <taxon>Pseudomonadota</taxon>
        <taxon>Alphaproteobacteria</taxon>
        <taxon>Rhodobacterales</taxon>
        <taxon>Paracoccaceae</taxon>
        <taxon>Parasedimentitalea</taxon>
    </lineage>
</organism>
<evidence type="ECO:0000313" key="7">
    <source>
        <dbReference type="EMBL" id="MVO15977.1"/>
    </source>
</evidence>
<dbReference type="GO" id="GO:0005886">
    <property type="term" value="C:plasma membrane"/>
    <property type="evidence" value="ECO:0007669"/>
    <property type="project" value="UniProtKB-SubCell"/>
</dbReference>
<comment type="subcellular location">
    <subcellularLocation>
        <location evidence="1">Cell membrane</location>
    </subcellularLocation>
</comment>
<dbReference type="Proteomes" id="UP000478892">
    <property type="component" value="Unassembled WGS sequence"/>
</dbReference>
<evidence type="ECO:0000259" key="6">
    <source>
        <dbReference type="Pfam" id="PF00535"/>
    </source>
</evidence>
<dbReference type="PANTHER" id="PTHR43646">
    <property type="entry name" value="GLYCOSYLTRANSFERASE"/>
    <property type="match status" value="1"/>
</dbReference>
<protein>
    <submittedName>
        <fullName evidence="7">Glycosyltransferase</fullName>
    </submittedName>
</protein>
<sequence length="278" mass="29912">MTQLVSVLIPAHNEAGYIAACLDALFASDPLPNGMSGEVLVLANGCTDNTAEIARSISPAAGWVTQVLEIAEGGKLNALNTGDATAKGDVLIYLDADVVVEPALIQQIATGLAGDGPLYGSGRPVVAPARSPLTRAYGRFWQKLPFVSQGVPGFGLFAMNRAGRLRWGNWPDIISDDTFARLSFSPSERISLPARYHWPMVEGLENLVRVRRRQNIGVSEIEETFPQLLENDEKMPVGVAGLLKMAGGDPLGFSAYALVSMLVKTPMYSSRSRWARGR</sequence>
<dbReference type="GO" id="GO:0016757">
    <property type="term" value="F:glycosyltransferase activity"/>
    <property type="evidence" value="ECO:0007669"/>
    <property type="project" value="UniProtKB-KW"/>
</dbReference>
<keyword evidence="4 7" id="KW-0808">Transferase</keyword>
<dbReference type="Gene3D" id="3.90.550.10">
    <property type="entry name" value="Spore Coat Polysaccharide Biosynthesis Protein SpsA, Chain A"/>
    <property type="match status" value="1"/>
</dbReference>
<gene>
    <name evidence="7" type="ORF">GO984_09155</name>
</gene>
<evidence type="ECO:0000256" key="5">
    <source>
        <dbReference type="ARBA" id="ARBA00023136"/>
    </source>
</evidence>
<evidence type="ECO:0000313" key="8">
    <source>
        <dbReference type="Proteomes" id="UP000478892"/>
    </source>
</evidence>
<dbReference type="RefSeq" id="WP_157022237.1">
    <property type="nucleotide sequence ID" value="NZ_WQLV01000005.1"/>
</dbReference>
<dbReference type="AlphaFoldDB" id="A0A6L6WIU7"/>
<reference evidence="7 8" key="1">
    <citation type="submission" date="2019-12" db="EMBL/GenBank/DDBJ databases">
        <authorList>
            <person name="Zhang Y.-J."/>
        </authorList>
    </citation>
    <scope>NUCLEOTIDE SEQUENCE [LARGE SCALE GENOMIC DNA]</scope>
    <source>
        <strain evidence="7 8">CY05</strain>
    </source>
</reference>
<keyword evidence="8" id="KW-1185">Reference proteome</keyword>
<evidence type="ECO:0000256" key="3">
    <source>
        <dbReference type="ARBA" id="ARBA00022676"/>
    </source>
</evidence>
<evidence type="ECO:0000256" key="4">
    <source>
        <dbReference type="ARBA" id="ARBA00022679"/>
    </source>
</evidence>
<comment type="caution">
    <text evidence="7">The sequence shown here is derived from an EMBL/GenBank/DDBJ whole genome shotgun (WGS) entry which is preliminary data.</text>
</comment>
<proteinExistence type="predicted"/>
<keyword evidence="5" id="KW-0472">Membrane</keyword>
<name>A0A6L6WIU7_9RHOB</name>
<evidence type="ECO:0000256" key="2">
    <source>
        <dbReference type="ARBA" id="ARBA00022475"/>
    </source>
</evidence>
<dbReference type="EMBL" id="WQLV01000005">
    <property type="protein sequence ID" value="MVO15977.1"/>
    <property type="molecule type" value="Genomic_DNA"/>
</dbReference>